<feature type="region of interest" description="Disordered" evidence="1">
    <location>
        <begin position="1"/>
        <end position="63"/>
    </location>
</feature>
<accession>A0A6A7BQL8</accession>
<evidence type="ECO:0000313" key="3">
    <source>
        <dbReference type="Proteomes" id="UP000799421"/>
    </source>
</evidence>
<reference evidence="2" key="1">
    <citation type="journal article" date="2020" name="Stud. Mycol.">
        <title>101 Dothideomycetes genomes: a test case for predicting lifestyles and emergence of pathogens.</title>
        <authorList>
            <person name="Haridas S."/>
            <person name="Albert R."/>
            <person name="Binder M."/>
            <person name="Bloem J."/>
            <person name="Labutti K."/>
            <person name="Salamov A."/>
            <person name="Andreopoulos B."/>
            <person name="Baker S."/>
            <person name="Barry K."/>
            <person name="Bills G."/>
            <person name="Bluhm B."/>
            <person name="Cannon C."/>
            <person name="Castanera R."/>
            <person name="Culley D."/>
            <person name="Daum C."/>
            <person name="Ezra D."/>
            <person name="Gonzalez J."/>
            <person name="Henrissat B."/>
            <person name="Kuo A."/>
            <person name="Liang C."/>
            <person name="Lipzen A."/>
            <person name="Lutzoni F."/>
            <person name="Magnuson J."/>
            <person name="Mondo S."/>
            <person name="Nolan M."/>
            <person name="Ohm R."/>
            <person name="Pangilinan J."/>
            <person name="Park H.-J."/>
            <person name="Ramirez L."/>
            <person name="Alfaro M."/>
            <person name="Sun H."/>
            <person name="Tritt A."/>
            <person name="Yoshinaga Y."/>
            <person name="Zwiers L.-H."/>
            <person name="Turgeon B."/>
            <person name="Goodwin S."/>
            <person name="Spatafora J."/>
            <person name="Crous P."/>
            <person name="Grigoriev I."/>
        </authorList>
    </citation>
    <scope>NUCLEOTIDE SEQUENCE</scope>
    <source>
        <strain evidence="2">CBS 480.64</strain>
    </source>
</reference>
<evidence type="ECO:0000256" key="1">
    <source>
        <dbReference type="SAM" id="MobiDB-lite"/>
    </source>
</evidence>
<evidence type="ECO:0000313" key="2">
    <source>
        <dbReference type="EMBL" id="KAF2857412.1"/>
    </source>
</evidence>
<gene>
    <name evidence="2" type="ORF">K470DRAFT_266862</name>
</gene>
<proteinExistence type="predicted"/>
<organism evidence="2 3">
    <name type="scientific">Piedraia hortae CBS 480.64</name>
    <dbReference type="NCBI Taxonomy" id="1314780"/>
    <lineage>
        <taxon>Eukaryota</taxon>
        <taxon>Fungi</taxon>
        <taxon>Dikarya</taxon>
        <taxon>Ascomycota</taxon>
        <taxon>Pezizomycotina</taxon>
        <taxon>Dothideomycetes</taxon>
        <taxon>Dothideomycetidae</taxon>
        <taxon>Capnodiales</taxon>
        <taxon>Piedraiaceae</taxon>
        <taxon>Piedraia</taxon>
    </lineage>
</organism>
<keyword evidence="3" id="KW-1185">Reference proteome</keyword>
<name>A0A6A7BQL8_9PEZI</name>
<dbReference type="EMBL" id="MU006045">
    <property type="protein sequence ID" value="KAF2857412.1"/>
    <property type="molecule type" value="Genomic_DNA"/>
</dbReference>
<feature type="compositionally biased region" description="Polar residues" evidence="1">
    <location>
        <begin position="48"/>
        <end position="62"/>
    </location>
</feature>
<sequence>MIELPTLIQTANFHHPHRPQKNIYPSIPSNDNECSSECNGKKKAKTPRSCTTSNLHTQSPTRQHNHLTKIQEIYKTHTHSPKETVLVQDIVRHEHMRKFYPKIATSRSTISSAQKPHRSAGLQFELGLMSERLAGWLPDYAVPQQLRPHFTRYRCGTAFDSRLLYAKAGNNSSMRRVSSRQSDPPDAFDYAVVFVPSTANPAKPNERVRAVSRLDEAEPEAVMPVTVAELRRSLWQAYVCLFSINVWVVAPSWAHPWTPMGIRRPKGYNAEVLLSSTRLSVNSISTPKNLCPPSLFQSNWQEDRKAYNSSSGYERHHQRISTYYKGTGEPFTPYSFFCVGNSGENN</sequence>
<dbReference type="AlphaFoldDB" id="A0A6A7BQL8"/>
<feature type="compositionally biased region" description="Polar residues" evidence="1">
    <location>
        <begin position="27"/>
        <end position="38"/>
    </location>
</feature>
<dbReference type="Proteomes" id="UP000799421">
    <property type="component" value="Unassembled WGS sequence"/>
</dbReference>
<protein>
    <submittedName>
        <fullName evidence="2">Uncharacterized protein</fullName>
    </submittedName>
</protein>